<feature type="transmembrane region" description="Helical" evidence="2">
    <location>
        <begin position="178"/>
        <end position="200"/>
    </location>
</feature>
<gene>
    <name evidence="3" type="ORF">PRZ48_013959</name>
</gene>
<feature type="transmembrane region" description="Helical" evidence="2">
    <location>
        <begin position="64"/>
        <end position="87"/>
    </location>
</feature>
<dbReference type="Proteomes" id="UP001305779">
    <property type="component" value="Unassembled WGS sequence"/>
</dbReference>
<evidence type="ECO:0000256" key="1">
    <source>
        <dbReference type="SAM" id="MobiDB-lite"/>
    </source>
</evidence>
<dbReference type="Pfam" id="PF11309">
    <property type="entry name" value="DUF3112"/>
    <property type="match status" value="1"/>
</dbReference>
<feature type="compositionally biased region" description="Polar residues" evidence="1">
    <location>
        <begin position="425"/>
        <end position="435"/>
    </location>
</feature>
<feature type="transmembrane region" description="Helical" evidence="2">
    <location>
        <begin position="138"/>
        <end position="163"/>
    </location>
</feature>
<dbReference type="EMBL" id="JAXOVC010000013">
    <property type="protein sequence ID" value="KAK4494603.1"/>
    <property type="molecule type" value="Genomic_DNA"/>
</dbReference>
<keyword evidence="2" id="KW-0812">Transmembrane</keyword>
<evidence type="ECO:0000256" key="2">
    <source>
        <dbReference type="SAM" id="Phobius"/>
    </source>
</evidence>
<comment type="caution">
    <text evidence="3">The sequence shown here is derived from an EMBL/GenBank/DDBJ whole genome shotgun (WGS) entry which is preliminary data.</text>
</comment>
<feature type="compositionally biased region" description="Low complexity" evidence="1">
    <location>
        <begin position="1"/>
        <end position="10"/>
    </location>
</feature>
<keyword evidence="4" id="KW-1185">Reference proteome</keyword>
<feature type="region of interest" description="Disordered" evidence="1">
    <location>
        <begin position="367"/>
        <end position="435"/>
    </location>
</feature>
<evidence type="ECO:0000313" key="4">
    <source>
        <dbReference type="Proteomes" id="UP001305779"/>
    </source>
</evidence>
<dbReference type="PANTHER" id="PTHR35184">
    <property type="entry name" value="YALI0C10208P"/>
    <property type="match status" value="1"/>
</dbReference>
<dbReference type="InterPro" id="IPR021460">
    <property type="entry name" value="DUF3112"/>
</dbReference>
<feature type="region of interest" description="Disordered" evidence="1">
    <location>
        <begin position="1"/>
        <end position="22"/>
    </location>
</feature>
<name>A0ABR0E045_ZASCE</name>
<organism evidence="3 4">
    <name type="scientific">Zasmidium cellare</name>
    <name type="common">Wine cellar mold</name>
    <name type="synonym">Racodium cellare</name>
    <dbReference type="NCBI Taxonomy" id="395010"/>
    <lineage>
        <taxon>Eukaryota</taxon>
        <taxon>Fungi</taxon>
        <taxon>Dikarya</taxon>
        <taxon>Ascomycota</taxon>
        <taxon>Pezizomycotina</taxon>
        <taxon>Dothideomycetes</taxon>
        <taxon>Dothideomycetidae</taxon>
        <taxon>Mycosphaerellales</taxon>
        <taxon>Mycosphaerellaceae</taxon>
        <taxon>Zasmidium</taxon>
    </lineage>
</organism>
<dbReference type="PANTHER" id="PTHR35184:SF1">
    <property type="entry name" value="INTEGRAL MEMBRANE PROTEIN"/>
    <property type="match status" value="1"/>
</dbReference>
<keyword evidence="2" id="KW-1133">Transmembrane helix</keyword>
<reference evidence="3 4" key="1">
    <citation type="journal article" date="2023" name="G3 (Bethesda)">
        <title>A chromosome-level genome assembly of Zasmidium syzygii isolated from banana leaves.</title>
        <authorList>
            <person name="van Westerhoven A.C."/>
            <person name="Mehrabi R."/>
            <person name="Talebi R."/>
            <person name="Steentjes M.B.F."/>
            <person name="Corcolon B."/>
            <person name="Chong P.A."/>
            <person name="Kema G.H.J."/>
            <person name="Seidl M.F."/>
        </authorList>
    </citation>
    <scope>NUCLEOTIDE SEQUENCE [LARGE SCALE GENOMIC DNA]</scope>
    <source>
        <strain evidence="3 4">P124</strain>
    </source>
</reference>
<sequence>MAAPATGSTPSGPPYPPQHQGLGGRPTVLPDVPISAVFLALFTLGAVGHMGLFQINMRKRHKKFAFNAATFGFCLTRIVATSLRIAWSYHPTNISLAMAAQIFVYAGVPILFITNLFFIERIVRAQHPRFGWSKPFSIWLPVFVALQIITIFALITAVVVQFYKSDDLSQRWTRGIQLYGATLFGVAAILPVPMAIITMIAKTHPELKEVPTDNFGEKGSITTKIILLLVTAIPLSLGAWYRAITSYLTPLPSSAATPWYFSKPAFYTFDFTIEILVVLFWLGIRIDRYFIVPDGSKGPYSYGNGTIFAGEYGNEKPALTYDSRRNLNSDSLSYIERDSNRESTLPPPSLHRADSWGSVRRYMSREHLPPSPQRVDSGYRPQTPNPHRQHQHQERWWSNPDVSPLSDEQQRYSLNPSNGKWERGSVSTYSVVSGA</sequence>
<evidence type="ECO:0000313" key="3">
    <source>
        <dbReference type="EMBL" id="KAK4494603.1"/>
    </source>
</evidence>
<keyword evidence="2" id="KW-0472">Membrane</keyword>
<feature type="transmembrane region" description="Helical" evidence="2">
    <location>
        <begin position="264"/>
        <end position="284"/>
    </location>
</feature>
<feature type="transmembrane region" description="Helical" evidence="2">
    <location>
        <begin position="32"/>
        <end position="52"/>
    </location>
</feature>
<accession>A0ABR0E045</accession>
<feature type="transmembrane region" description="Helical" evidence="2">
    <location>
        <begin position="93"/>
        <end position="118"/>
    </location>
</feature>
<proteinExistence type="predicted"/>
<feature type="transmembrane region" description="Helical" evidence="2">
    <location>
        <begin position="221"/>
        <end position="244"/>
    </location>
</feature>
<protein>
    <submittedName>
        <fullName evidence="3">Uncharacterized protein</fullName>
    </submittedName>
</protein>